<evidence type="ECO:0000313" key="1">
    <source>
        <dbReference type="EMBL" id="KAK8095994.1"/>
    </source>
</evidence>
<dbReference type="Proteomes" id="UP001392437">
    <property type="component" value="Unassembled WGS sequence"/>
</dbReference>
<sequence>MLTSFEQMDSFYAIEAHRTKLQKTMGFSDLQTVNTWIDSAGVKPFKDEFIRDYLVNHQTDPDADYQKVTNLLGVNQLMKFTSYGNLTSLDKTGWSKEKHWVRFVSQMGLYAKEHLTAWKAPREDDMEMWFWHGYEVVRFLKAEYTNDHAMENGA</sequence>
<comment type="caution">
    <text evidence="1">The sequence shown here is derived from an EMBL/GenBank/DDBJ whole genome shotgun (WGS) entry which is preliminary data.</text>
</comment>
<keyword evidence="2" id="KW-1185">Reference proteome</keyword>
<dbReference type="AlphaFoldDB" id="A0AAW0Q683"/>
<dbReference type="EMBL" id="JAQQWP010000011">
    <property type="protein sequence ID" value="KAK8095994.1"/>
    <property type="molecule type" value="Genomic_DNA"/>
</dbReference>
<reference evidence="1 2" key="1">
    <citation type="submission" date="2023-01" db="EMBL/GenBank/DDBJ databases">
        <title>Analysis of 21 Apiospora genomes using comparative genomics revels a genus with tremendous synthesis potential of carbohydrate active enzymes and secondary metabolites.</title>
        <authorList>
            <person name="Sorensen T."/>
        </authorList>
    </citation>
    <scope>NUCLEOTIDE SEQUENCE [LARGE SCALE GENOMIC DNA]</scope>
    <source>
        <strain evidence="1 2">CBS 117206</strain>
    </source>
</reference>
<protein>
    <submittedName>
        <fullName evidence="1">Uncharacterized protein</fullName>
    </submittedName>
</protein>
<gene>
    <name evidence="1" type="ORF">PG999_014016</name>
</gene>
<organism evidence="1 2">
    <name type="scientific">Apiospora kogelbergensis</name>
    <dbReference type="NCBI Taxonomy" id="1337665"/>
    <lineage>
        <taxon>Eukaryota</taxon>
        <taxon>Fungi</taxon>
        <taxon>Dikarya</taxon>
        <taxon>Ascomycota</taxon>
        <taxon>Pezizomycotina</taxon>
        <taxon>Sordariomycetes</taxon>
        <taxon>Xylariomycetidae</taxon>
        <taxon>Amphisphaeriales</taxon>
        <taxon>Apiosporaceae</taxon>
        <taxon>Apiospora</taxon>
    </lineage>
</organism>
<proteinExistence type="predicted"/>
<accession>A0AAW0Q683</accession>
<evidence type="ECO:0000313" key="2">
    <source>
        <dbReference type="Proteomes" id="UP001392437"/>
    </source>
</evidence>
<name>A0AAW0Q683_9PEZI</name>